<evidence type="ECO:0000313" key="1">
    <source>
        <dbReference type="EMBL" id="EAS29975.3"/>
    </source>
</evidence>
<dbReference type="InParanoid" id="J3K625"/>
<dbReference type="OrthoDB" id="4206040at2759"/>
<protein>
    <recommendedName>
        <fullName evidence="3">Phosphotransferase enzyme family protein</fullName>
    </recommendedName>
</protein>
<evidence type="ECO:0008006" key="3">
    <source>
        <dbReference type="Google" id="ProtNLM"/>
    </source>
</evidence>
<dbReference type="EMBL" id="GG704913">
    <property type="protein sequence ID" value="EAS29975.3"/>
    <property type="molecule type" value="Genomic_DNA"/>
</dbReference>
<proteinExistence type="predicted"/>
<organism evidence="1 2">
    <name type="scientific">Coccidioides immitis (strain RS)</name>
    <name type="common">Valley fever fungus</name>
    <dbReference type="NCBI Taxonomy" id="246410"/>
    <lineage>
        <taxon>Eukaryota</taxon>
        <taxon>Fungi</taxon>
        <taxon>Dikarya</taxon>
        <taxon>Ascomycota</taxon>
        <taxon>Pezizomycotina</taxon>
        <taxon>Eurotiomycetes</taxon>
        <taxon>Eurotiomycetidae</taxon>
        <taxon>Onygenales</taxon>
        <taxon>Onygenaceae</taxon>
        <taxon>Coccidioides</taxon>
    </lineage>
</organism>
<sequence>MSRRHVQFNVNELAQVAARPVGANCWTNIKRCADGMFNKAYIFTLDDGRQVVGKVPNSNTRVPHSTATREVATIDFCMRETLKPILIILFEPSISLWKNLMESNSDLFGPQRHHIFGSLYYIDDVDGPFEQPLCVEQPRNSQSSELTLMKNGNFSSKFGRLMIEGEGYAMGHASRAMDSKLRCITHPHNHPCHVKGMIWDILDSGPVQGG</sequence>
<evidence type="ECO:0000313" key="2">
    <source>
        <dbReference type="Proteomes" id="UP000001261"/>
    </source>
</evidence>
<name>J3K625_COCIM</name>
<dbReference type="SUPFAM" id="SSF56112">
    <property type="entry name" value="Protein kinase-like (PK-like)"/>
    <property type="match status" value="1"/>
</dbReference>
<keyword evidence="2" id="KW-1185">Reference proteome</keyword>
<dbReference type="Proteomes" id="UP000001261">
    <property type="component" value="Unassembled WGS sequence"/>
</dbReference>
<gene>
    <name evidence="1" type="ORF">CIMG_13175</name>
</gene>
<reference evidence="2" key="2">
    <citation type="journal article" date="2010" name="Genome Res.">
        <title>Population genomic sequencing of Coccidioides fungi reveals recent hybridization and transposon control.</title>
        <authorList>
            <person name="Neafsey D.E."/>
            <person name="Barker B.M."/>
            <person name="Sharpton T.J."/>
            <person name="Stajich J.E."/>
            <person name="Park D.J."/>
            <person name="Whiston E."/>
            <person name="Hung C.-Y."/>
            <person name="McMahan C."/>
            <person name="White J."/>
            <person name="Sykes S."/>
            <person name="Heiman D."/>
            <person name="Young S."/>
            <person name="Zeng Q."/>
            <person name="Abouelleil A."/>
            <person name="Aftuck L."/>
            <person name="Bessette D."/>
            <person name="Brown A."/>
            <person name="FitzGerald M."/>
            <person name="Lui A."/>
            <person name="Macdonald J.P."/>
            <person name="Priest M."/>
            <person name="Orbach M.J."/>
            <person name="Galgiani J.N."/>
            <person name="Kirkland T.N."/>
            <person name="Cole G.T."/>
            <person name="Birren B.W."/>
            <person name="Henn M.R."/>
            <person name="Taylor J.W."/>
            <person name="Rounsley S.D."/>
        </authorList>
    </citation>
    <scope>GENOME REANNOTATION</scope>
    <source>
        <strain evidence="2">RS</strain>
    </source>
</reference>
<dbReference type="STRING" id="246410.J3K625"/>
<dbReference type="RefSeq" id="XP_001241558.2">
    <property type="nucleotide sequence ID" value="XM_001241557.2"/>
</dbReference>
<dbReference type="KEGG" id="cim:CIMG_13175"/>
<reference evidence="2" key="1">
    <citation type="journal article" date="2009" name="Genome Res.">
        <title>Comparative genomic analyses of the human fungal pathogens Coccidioides and their relatives.</title>
        <authorList>
            <person name="Sharpton T.J."/>
            <person name="Stajich J.E."/>
            <person name="Rounsley S.D."/>
            <person name="Gardner M.J."/>
            <person name="Wortman J.R."/>
            <person name="Jordar V.S."/>
            <person name="Maiti R."/>
            <person name="Kodira C.D."/>
            <person name="Neafsey D.E."/>
            <person name="Zeng Q."/>
            <person name="Hung C.-Y."/>
            <person name="McMahan C."/>
            <person name="Muszewska A."/>
            <person name="Grynberg M."/>
            <person name="Mandel M.A."/>
            <person name="Kellner E.M."/>
            <person name="Barker B.M."/>
            <person name="Galgiani J.N."/>
            <person name="Orbach M.J."/>
            <person name="Kirkland T.N."/>
            <person name="Cole G.T."/>
            <person name="Henn M.R."/>
            <person name="Birren B.W."/>
            <person name="Taylor J.W."/>
        </authorList>
    </citation>
    <scope>NUCLEOTIDE SEQUENCE [LARGE SCALE GENOMIC DNA]</scope>
    <source>
        <strain evidence="2">RS</strain>
    </source>
</reference>
<dbReference type="AlphaFoldDB" id="J3K625"/>
<accession>J3K625</accession>
<dbReference type="VEuPathDB" id="FungiDB:CIMG_13175"/>
<dbReference type="GeneID" id="24164802"/>
<dbReference type="InterPro" id="IPR011009">
    <property type="entry name" value="Kinase-like_dom_sf"/>
</dbReference>